<accession>A0AA37T7T5</accession>
<keyword evidence="2" id="KW-1185">Reference proteome</keyword>
<organism evidence="1 2">
    <name type="scientific">Methylobacterium tardum</name>
    <dbReference type="NCBI Taxonomy" id="374432"/>
    <lineage>
        <taxon>Bacteria</taxon>
        <taxon>Pseudomonadati</taxon>
        <taxon>Pseudomonadota</taxon>
        <taxon>Alphaproteobacteria</taxon>
        <taxon>Hyphomicrobiales</taxon>
        <taxon>Methylobacteriaceae</taxon>
        <taxon>Methylobacterium</taxon>
    </lineage>
</organism>
<gene>
    <name evidence="1" type="ORF">GCM10007890_02230</name>
</gene>
<dbReference type="EMBL" id="BSPL01000004">
    <property type="protein sequence ID" value="GLS68211.1"/>
    <property type="molecule type" value="Genomic_DNA"/>
</dbReference>
<proteinExistence type="predicted"/>
<dbReference type="Proteomes" id="UP001157440">
    <property type="component" value="Unassembled WGS sequence"/>
</dbReference>
<evidence type="ECO:0000313" key="2">
    <source>
        <dbReference type="Proteomes" id="UP001157440"/>
    </source>
</evidence>
<sequence>MRTSEAVARIFVTAMTDGSQFVATSVTECRMPESLASESTPWPTQISARKLKAAAREALIERERRMDRMGAGETEQCAARAVTRYMHPALVMVRR</sequence>
<reference evidence="2" key="1">
    <citation type="journal article" date="2019" name="Int. J. Syst. Evol. Microbiol.">
        <title>The Global Catalogue of Microorganisms (GCM) 10K type strain sequencing project: providing services to taxonomists for standard genome sequencing and annotation.</title>
        <authorList>
            <consortium name="The Broad Institute Genomics Platform"/>
            <consortium name="The Broad Institute Genome Sequencing Center for Infectious Disease"/>
            <person name="Wu L."/>
            <person name="Ma J."/>
        </authorList>
    </citation>
    <scope>NUCLEOTIDE SEQUENCE [LARGE SCALE GENOMIC DNA]</scope>
    <source>
        <strain evidence="2">NBRC 103632</strain>
    </source>
</reference>
<evidence type="ECO:0000313" key="1">
    <source>
        <dbReference type="EMBL" id="GLS68211.1"/>
    </source>
</evidence>
<name>A0AA37T7T5_9HYPH</name>
<comment type="caution">
    <text evidence="1">The sequence shown here is derived from an EMBL/GenBank/DDBJ whole genome shotgun (WGS) entry which is preliminary data.</text>
</comment>
<protein>
    <submittedName>
        <fullName evidence="1">Uncharacterized protein</fullName>
    </submittedName>
</protein>
<dbReference type="AlphaFoldDB" id="A0AA37T7T5"/>